<comment type="cofactor">
    <cofactor evidence="7">
        <name>Fe(2+)</name>
        <dbReference type="ChEBI" id="CHEBI:29033"/>
    </cofactor>
    <text evidence="7">Binds 1 Fe(2+) ion per subunit.</text>
</comment>
<dbReference type="SMART" id="SM00702">
    <property type="entry name" value="P4Hc"/>
    <property type="match status" value="1"/>
</dbReference>
<dbReference type="GO" id="GO:0006974">
    <property type="term" value="P:DNA damage response"/>
    <property type="evidence" value="ECO:0007669"/>
    <property type="project" value="TreeGrafter"/>
</dbReference>
<dbReference type="NCBIfam" id="NF003975">
    <property type="entry name" value="PRK05467.1-4"/>
    <property type="match status" value="1"/>
</dbReference>
<comment type="cofactor">
    <cofactor evidence="1 7">
        <name>L-ascorbate</name>
        <dbReference type="ChEBI" id="CHEBI:38290"/>
    </cofactor>
</comment>
<organism evidence="9 10">
    <name type="scientific">Alteromonas marina</name>
    <dbReference type="NCBI Taxonomy" id="203795"/>
    <lineage>
        <taxon>Bacteria</taxon>
        <taxon>Pseudomonadati</taxon>
        <taxon>Pseudomonadota</taxon>
        <taxon>Gammaproteobacteria</taxon>
        <taxon>Alteromonadales</taxon>
        <taxon>Alteromonadaceae</taxon>
        <taxon>Alteromonas/Salinimonas group</taxon>
        <taxon>Alteromonas</taxon>
    </lineage>
</organism>
<evidence type="ECO:0000256" key="4">
    <source>
        <dbReference type="ARBA" id="ARBA00022964"/>
    </source>
</evidence>
<feature type="binding site" evidence="7">
    <location>
        <position position="97"/>
    </location>
    <ligand>
        <name>Fe cation</name>
        <dbReference type="ChEBI" id="CHEBI:24875"/>
    </ligand>
</feature>
<keyword evidence="2 7" id="KW-0479">Metal-binding</keyword>
<dbReference type="RefSeq" id="WP_039218018.1">
    <property type="nucleotide sequence ID" value="NZ_JWLW01000010.1"/>
</dbReference>
<dbReference type="PANTHER" id="PTHR41536">
    <property type="entry name" value="PKHD-TYPE HYDROXYLASE YBIX"/>
    <property type="match status" value="1"/>
</dbReference>
<dbReference type="GO" id="GO:0005506">
    <property type="term" value="F:iron ion binding"/>
    <property type="evidence" value="ECO:0007669"/>
    <property type="project" value="UniProtKB-UniRule"/>
</dbReference>
<evidence type="ECO:0000313" key="10">
    <source>
        <dbReference type="Proteomes" id="UP000031197"/>
    </source>
</evidence>
<dbReference type="Pfam" id="PF18331">
    <property type="entry name" value="PKHD_C"/>
    <property type="match status" value="1"/>
</dbReference>
<feature type="binding site" evidence="7">
    <location>
        <position position="95"/>
    </location>
    <ligand>
        <name>Fe cation</name>
        <dbReference type="ChEBI" id="CHEBI:24875"/>
    </ligand>
</feature>
<dbReference type="Proteomes" id="UP000031197">
    <property type="component" value="Unassembled WGS sequence"/>
</dbReference>
<feature type="binding site" evidence="7">
    <location>
        <position position="158"/>
    </location>
    <ligand>
        <name>Fe cation</name>
        <dbReference type="ChEBI" id="CHEBI:24875"/>
    </ligand>
</feature>
<proteinExistence type="inferred from homology"/>
<feature type="domain" description="Fe2OG dioxygenase" evidence="8">
    <location>
        <begin position="77"/>
        <end position="177"/>
    </location>
</feature>
<dbReference type="AlphaFoldDB" id="A0A0B3YCZ4"/>
<evidence type="ECO:0000256" key="5">
    <source>
        <dbReference type="ARBA" id="ARBA00023002"/>
    </source>
</evidence>
<dbReference type="Gene3D" id="4.10.860.20">
    <property type="entry name" value="Rabenosyn, Rab binding domain"/>
    <property type="match status" value="1"/>
</dbReference>
<dbReference type="InterPro" id="IPR005123">
    <property type="entry name" value="Oxoglu/Fe-dep_dioxygenase_dom"/>
</dbReference>
<evidence type="ECO:0000256" key="7">
    <source>
        <dbReference type="HAMAP-Rule" id="MF_00657"/>
    </source>
</evidence>
<name>A0A0B3YCZ4_9ALTE</name>
<dbReference type="OrthoDB" id="9812472at2"/>
<sequence length="226" mass="25042">MIIIDDLLTKSDVAQFRQQLSSVPFVDGKNTAMGMAAGVKNNGQADAQDSRVQQLANLLLSKLGNHPKVISAALPQRIFPPCFNRYSESQTYGYHVDAAIMRIPNTPDVLRSDMSMTIFLTDKDEYEGGELVIQTGFGEQKVKCDAGSAILYPSSSLHKVTPVTKGERIAAITWLQSMVSDQQMRETLFQLDQSIQSLVNAGTAEREQLDGLHHVYHNLVRKFSQV</sequence>
<dbReference type="InterPro" id="IPR006620">
    <property type="entry name" value="Pro_4_hyd_alph"/>
</dbReference>
<feature type="binding site" evidence="7">
    <location>
        <position position="168"/>
    </location>
    <ligand>
        <name>2-oxoglutarate</name>
        <dbReference type="ChEBI" id="CHEBI:16810"/>
    </ligand>
</feature>
<dbReference type="NCBIfam" id="NF003974">
    <property type="entry name" value="PRK05467.1-3"/>
    <property type="match status" value="1"/>
</dbReference>
<gene>
    <name evidence="9" type="ORF">RJ41_05585</name>
</gene>
<evidence type="ECO:0000256" key="3">
    <source>
        <dbReference type="ARBA" id="ARBA00022896"/>
    </source>
</evidence>
<keyword evidence="6 7" id="KW-0408">Iron</keyword>
<dbReference type="Pfam" id="PF13640">
    <property type="entry name" value="2OG-FeII_Oxy_3"/>
    <property type="match status" value="1"/>
</dbReference>
<dbReference type="HAMAP" id="MF_00657">
    <property type="entry name" value="Hydroxyl_YbiX"/>
    <property type="match status" value="1"/>
</dbReference>
<dbReference type="GO" id="GO:0031418">
    <property type="term" value="F:L-ascorbic acid binding"/>
    <property type="evidence" value="ECO:0007669"/>
    <property type="project" value="UniProtKB-KW"/>
</dbReference>
<dbReference type="InterPro" id="IPR041097">
    <property type="entry name" value="PKHD_C"/>
</dbReference>
<evidence type="ECO:0000313" key="9">
    <source>
        <dbReference type="EMBL" id="KHT55044.1"/>
    </source>
</evidence>
<dbReference type="GO" id="GO:0006879">
    <property type="term" value="P:intracellular iron ion homeostasis"/>
    <property type="evidence" value="ECO:0007669"/>
    <property type="project" value="TreeGrafter"/>
</dbReference>
<dbReference type="EMBL" id="JWLW01000010">
    <property type="protein sequence ID" value="KHT55044.1"/>
    <property type="molecule type" value="Genomic_DNA"/>
</dbReference>
<dbReference type="InterPro" id="IPR023550">
    <property type="entry name" value="PKHD_hydroxylase"/>
</dbReference>
<protein>
    <submittedName>
        <fullName evidence="9">Hydroxylase</fullName>
    </submittedName>
</protein>
<evidence type="ECO:0000256" key="6">
    <source>
        <dbReference type="ARBA" id="ARBA00023004"/>
    </source>
</evidence>
<keyword evidence="3 7" id="KW-0847">Vitamin C</keyword>
<reference evidence="9 10" key="1">
    <citation type="submission" date="2014-12" db="EMBL/GenBank/DDBJ databases">
        <title>Genome sequencing of Alteromonas marina AD001.</title>
        <authorList>
            <person name="Adrian T.G.S."/>
            <person name="Chan K.G."/>
        </authorList>
    </citation>
    <scope>NUCLEOTIDE SEQUENCE [LARGE SCALE GENOMIC DNA]</scope>
    <source>
        <strain evidence="9 10">AD001</strain>
    </source>
</reference>
<dbReference type="GO" id="GO:0016706">
    <property type="term" value="F:2-oxoglutarate-dependent dioxygenase activity"/>
    <property type="evidence" value="ECO:0007669"/>
    <property type="project" value="UniProtKB-UniRule"/>
</dbReference>
<dbReference type="PANTHER" id="PTHR41536:SF1">
    <property type="entry name" value="PKHD-TYPE HYDROXYLASE YBIX"/>
    <property type="match status" value="1"/>
</dbReference>
<comment type="caution">
    <text evidence="9">The sequence shown here is derived from an EMBL/GenBank/DDBJ whole genome shotgun (WGS) entry which is preliminary data.</text>
</comment>
<evidence type="ECO:0000256" key="2">
    <source>
        <dbReference type="ARBA" id="ARBA00022723"/>
    </source>
</evidence>
<evidence type="ECO:0000259" key="8">
    <source>
        <dbReference type="PROSITE" id="PS51471"/>
    </source>
</evidence>
<dbReference type="PROSITE" id="PS51471">
    <property type="entry name" value="FE2OG_OXY"/>
    <property type="match status" value="1"/>
</dbReference>
<keyword evidence="4 7" id="KW-0223">Dioxygenase</keyword>
<dbReference type="InterPro" id="IPR044862">
    <property type="entry name" value="Pro_4_hyd_alph_FE2OG_OXY"/>
</dbReference>
<dbReference type="Gene3D" id="2.60.120.620">
    <property type="entry name" value="q2cbj1_9rhob like domain"/>
    <property type="match status" value="1"/>
</dbReference>
<keyword evidence="10" id="KW-1185">Reference proteome</keyword>
<keyword evidence="5 7" id="KW-0560">Oxidoreductase</keyword>
<accession>A0A0B3YCZ4</accession>
<evidence type="ECO:0000256" key="1">
    <source>
        <dbReference type="ARBA" id="ARBA00001961"/>
    </source>
</evidence>